<accession>A0A4R2PAW1</accession>
<evidence type="ECO:0000259" key="4">
    <source>
        <dbReference type="Pfam" id="PF05036"/>
    </source>
</evidence>
<dbReference type="InterPro" id="IPR007730">
    <property type="entry name" value="SPOR-like_dom"/>
</dbReference>
<feature type="region of interest" description="Disordered" evidence="2">
    <location>
        <begin position="1"/>
        <end position="30"/>
    </location>
</feature>
<evidence type="ECO:0000256" key="2">
    <source>
        <dbReference type="SAM" id="MobiDB-lite"/>
    </source>
</evidence>
<dbReference type="InterPro" id="IPR036680">
    <property type="entry name" value="SPOR-like_sf"/>
</dbReference>
<dbReference type="AlphaFoldDB" id="A0A4R2PAW1"/>
<dbReference type="EMBL" id="SLXK01000001">
    <property type="protein sequence ID" value="TCP32233.1"/>
    <property type="molecule type" value="Genomic_DNA"/>
</dbReference>
<keyword evidence="1" id="KW-0175">Coiled coil</keyword>
<name>A0A4R2PAW1_9BACL</name>
<dbReference type="Gene3D" id="3.30.70.1070">
    <property type="entry name" value="Sporulation related repeat"/>
    <property type="match status" value="1"/>
</dbReference>
<dbReference type="Proteomes" id="UP000295416">
    <property type="component" value="Unassembled WGS sequence"/>
</dbReference>
<sequence length="361" mass="40471">MTEKHHSNNHMKVSFNGEERKLEEKKDQSKVAAVDKDKMLNWRDTFPKTADKQSIHDVEEDDMQHAAGHDPIYFPKGKKKKKKKKKRTVASKNNRESSPQLIIILKNIWIPLLSAVIVGLGLGFTILLLFSGDDKAQTTSKIQANSAVKSENTTSKPSEEAAKNLELDLNVIQAGAFSKQDQAKELANKLEDKGLASLTTKNDNFYVFAGLASDADQVDGLKEYFKNQGIDVYAKTWDIQSTKSWAKEAPLNQFFYQGKELLGKLLTLNNKVMVSGDHPKNSRLKDINKIKVGWDMIDDNKMSGLSKKERAKVRDFHSTLSDATMAANKLENKATKEKVSALEQNLMDAVKLYKDLVGGKE</sequence>
<evidence type="ECO:0000256" key="1">
    <source>
        <dbReference type="SAM" id="Coils"/>
    </source>
</evidence>
<dbReference type="Pfam" id="PF05036">
    <property type="entry name" value="SPOR"/>
    <property type="match status" value="1"/>
</dbReference>
<feature type="compositionally biased region" description="Basic residues" evidence="2">
    <location>
        <begin position="76"/>
        <end position="89"/>
    </location>
</feature>
<gene>
    <name evidence="5" type="ORF">EV207_101211</name>
</gene>
<organism evidence="5 6">
    <name type="scientific">Scopulibacillus darangshiensis</name>
    <dbReference type="NCBI Taxonomy" id="442528"/>
    <lineage>
        <taxon>Bacteria</taxon>
        <taxon>Bacillati</taxon>
        <taxon>Bacillota</taxon>
        <taxon>Bacilli</taxon>
        <taxon>Bacillales</taxon>
        <taxon>Sporolactobacillaceae</taxon>
        <taxon>Scopulibacillus</taxon>
    </lineage>
</organism>
<comment type="caution">
    <text evidence="5">The sequence shown here is derived from an EMBL/GenBank/DDBJ whole genome shotgun (WGS) entry which is preliminary data.</text>
</comment>
<evidence type="ECO:0000313" key="6">
    <source>
        <dbReference type="Proteomes" id="UP000295416"/>
    </source>
</evidence>
<reference evidence="5 6" key="1">
    <citation type="submission" date="2019-03" db="EMBL/GenBank/DDBJ databases">
        <title>Genomic Encyclopedia of Type Strains, Phase IV (KMG-IV): sequencing the most valuable type-strain genomes for metagenomic binning, comparative biology and taxonomic classification.</title>
        <authorList>
            <person name="Goeker M."/>
        </authorList>
    </citation>
    <scope>NUCLEOTIDE SEQUENCE [LARGE SCALE GENOMIC DNA]</scope>
    <source>
        <strain evidence="5 6">DSM 19377</strain>
    </source>
</reference>
<keyword evidence="3" id="KW-0812">Transmembrane</keyword>
<feature type="region of interest" description="Disordered" evidence="2">
    <location>
        <begin position="50"/>
        <end position="93"/>
    </location>
</feature>
<dbReference type="SUPFAM" id="SSF110997">
    <property type="entry name" value="Sporulation related repeat"/>
    <property type="match status" value="1"/>
</dbReference>
<dbReference type="GO" id="GO:0042834">
    <property type="term" value="F:peptidoglycan binding"/>
    <property type="evidence" value="ECO:0007669"/>
    <property type="project" value="InterPro"/>
</dbReference>
<keyword evidence="6" id="KW-1185">Reference proteome</keyword>
<protein>
    <submittedName>
        <fullName evidence="5">Sporulation related protein</fullName>
    </submittedName>
</protein>
<keyword evidence="3" id="KW-0472">Membrane</keyword>
<keyword evidence="3" id="KW-1133">Transmembrane helix</keyword>
<feature type="domain" description="SPOR" evidence="4">
    <location>
        <begin position="172"/>
        <end position="233"/>
    </location>
</feature>
<dbReference type="OrthoDB" id="2990540at2"/>
<evidence type="ECO:0000313" key="5">
    <source>
        <dbReference type="EMBL" id="TCP32233.1"/>
    </source>
</evidence>
<feature type="transmembrane region" description="Helical" evidence="3">
    <location>
        <begin position="108"/>
        <end position="130"/>
    </location>
</feature>
<proteinExistence type="predicted"/>
<dbReference type="RefSeq" id="WP_132742729.1">
    <property type="nucleotide sequence ID" value="NZ_SLXK01000001.1"/>
</dbReference>
<feature type="coiled-coil region" evidence="1">
    <location>
        <begin position="325"/>
        <end position="352"/>
    </location>
</feature>
<evidence type="ECO:0000256" key="3">
    <source>
        <dbReference type="SAM" id="Phobius"/>
    </source>
</evidence>
<feature type="compositionally biased region" description="Basic and acidic residues" evidence="2">
    <location>
        <begin position="17"/>
        <end position="30"/>
    </location>
</feature>
<feature type="compositionally biased region" description="Basic and acidic residues" evidence="2">
    <location>
        <begin position="50"/>
        <end position="68"/>
    </location>
</feature>